<evidence type="ECO:0000313" key="6">
    <source>
        <dbReference type="Proteomes" id="UP000045782"/>
    </source>
</evidence>
<feature type="compositionally biased region" description="Polar residues" evidence="3">
    <location>
        <begin position="183"/>
        <end position="195"/>
    </location>
</feature>
<protein>
    <submittedName>
        <fullName evidence="5">TetR family transcriptional regulator</fullName>
    </submittedName>
</protein>
<feature type="DNA-binding region" description="H-T-H motif" evidence="2">
    <location>
        <begin position="33"/>
        <end position="52"/>
    </location>
</feature>
<dbReference type="Gene3D" id="1.10.357.10">
    <property type="entry name" value="Tetracycline Repressor, domain 2"/>
    <property type="match status" value="1"/>
</dbReference>
<dbReference type="Proteomes" id="UP000045782">
    <property type="component" value="Unassembled WGS sequence"/>
</dbReference>
<dbReference type="RefSeq" id="WP_005059731.1">
    <property type="nucleotide sequence ID" value="NZ_CP014951.1"/>
</dbReference>
<keyword evidence="1 2" id="KW-0238">DNA-binding</keyword>
<dbReference type="AlphaFoldDB" id="A0A0U0ZLV3"/>
<dbReference type="PROSITE" id="PS50977">
    <property type="entry name" value="HTH_TETR_2"/>
    <property type="match status" value="1"/>
</dbReference>
<dbReference type="InterPro" id="IPR001647">
    <property type="entry name" value="HTH_TetR"/>
</dbReference>
<evidence type="ECO:0000259" key="4">
    <source>
        <dbReference type="PROSITE" id="PS50977"/>
    </source>
</evidence>
<sequence>MNWLGDTRTSVAAEKILDAAAELFVRDGVAAVGMNEIARAAGCSRATLYRYFENREALHIAYVHRAAGVITRKVTEHVAGIDNPTELLTEAMVTALRLVRADPTLSAWFRPGEYFGGSLGLHSEVINAMVASFINGAAPHSDTHAKAKWYVRVIVSLLAHPEDSEEDERKLITAFVAPAISADLNSGPASPQRSDGSAMKRAH</sequence>
<reference evidence="5 6" key="1">
    <citation type="submission" date="2015-03" db="EMBL/GenBank/DDBJ databases">
        <authorList>
            <person name="Murphy D."/>
        </authorList>
    </citation>
    <scope>NUCLEOTIDE SEQUENCE [LARGE SCALE GENOMIC DNA]</scope>
    <source>
        <strain evidence="5 6">PAP088</strain>
    </source>
</reference>
<organism evidence="5 6">
    <name type="scientific">Mycobacteroides abscessus</name>
    <dbReference type="NCBI Taxonomy" id="36809"/>
    <lineage>
        <taxon>Bacteria</taxon>
        <taxon>Bacillati</taxon>
        <taxon>Actinomycetota</taxon>
        <taxon>Actinomycetes</taxon>
        <taxon>Mycobacteriales</taxon>
        <taxon>Mycobacteriaceae</taxon>
        <taxon>Mycobacteroides</taxon>
    </lineage>
</organism>
<proteinExistence type="predicted"/>
<dbReference type="SUPFAM" id="SSF46689">
    <property type="entry name" value="Homeodomain-like"/>
    <property type="match status" value="1"/>
</dbReference>
<dbReference type="InterPro" id="IPR050109">
    <property type="entry name" value="HTH-type_TetR-like_transc_reg"/>
</dbReference>
<evidence type="ECO:0000256" key="3">
    <source>
        <dbReference type="SAM" id="MobiDB-lite"/>
    </source>
</evidence>
<evidence type="ECO:0000256" key="1">
    <source>
        <dbReference type="ARBA" id="ARBA00023125"/>
    </source>
</evidence>
<feature type="region of interest" description="Disordered" evidence="3">
    <location>
        <begin position="182"/>
        <end position="203"/>
    </location>
</feature>
<dbReference type="PANTHER" id="PTHR30055:SF200">
    <property type="entry name" value="HTH-TYPE TRANSCRIPTIONAL REPRESSOR BDCR"/>
    <property type="match status" value="1"/>
</dbReference>
<evidence type="ECO:0000313" key="5">
    <source>
        <dbReference type="EMBL" id="CPV53323.1"/>
    </source>
</evidence>
<name>A0A0U0ZLV3_9MYCO</name>
<accession>A0A0U0ZLV3</accession>
<dbReference type="PANTHER" id="PTHR30055">
    <property type="entry name" value="HTH-TYPE TRANSCRIPTIONAL REGULATOR RUTR"/>
    <property type="match status" value="1"/>
</dbReference>
<dbReference type="GO" id="GO:0000976">
    <property type="term" value="F:transcription cis-regulatory region binding"/>
    <property type="evidence" value="ECO:0007669"/>
    <property type="project" value="TreeGrafter"/>
</dbReference>
<dbReference type="GO" id="GO:0003700">
    <property type="term" value="F:DNA-binding transcription factor activity"/>
    <property type="evidence" value="ECO:0007669"/>
    <property type="project" value="TreeGrafter"/>
</dbReference>
<dbReference type="InterPro" id="IPR009057">
    <property type="entry name" value="Homeodomain-like_sf"/>
</dbReference>
<dbReference type="Pfam" id="PF00440">
    <property type="entry name" value="TetR_N"/>
    <property type="match status" value="1"/>
</dbReference>
<evidence type="ECO:0000256" key="2">
    <source>
        <dbReference type="PROSITE-ProRule" id="PRU00335"/>
    </source>
</evidence>
<dbReference type="PRINTS" id="PR00455">
    <property type="entry name" value="HTHTETR"/>
</dbReference>
<feature type="domain" description="HTH tetR-type" evidence="4">
    <location>
        <begin position="10"/>
        <end position="70"/>
    </location>
</feature>
<gene>
    <name evidence="5" type="ORF">ERS075579_02489</name>
</gene>
<dbReference type="EMBL" id="CSWP01000004">
    <property type="protein sequence ID" value="CPV53323.1"/>
    <property type="molecule type" value="Genomic_DNA"/>
</dbReference>